<dbReference type="GO" id="GO:0006644">
    <property type="term" value="P:phospholipid metabolic process"/>
    <property type="evidence" value="ECO:0007669"/>
    <property type="project" value="TreeGrafter"/>
</dbReference>
<dbReference type="PANTHER" id="PTHR21325:SF31">
    <property type="entry name" value="GH22081P-RELATED"/>
    <property type="match status" value="1"/>
</dbReference>
<keyword evidence="1" id="KW-0732">Signal</keyword>
<protein>
    <submittedName>
        <fullName evidence="3">Uncharacterized protein</fullName>
    </submittedName>
</protein>
<feature type="chain" id="PRO_5037424865" evidence="1">
    <location>
        <begin position="21"/>
        <end position="72"/>
    </location>
</feature>
<dbReference type="WBParaSite" id="ACRNAN_scaffold5004.g20879.t1">
    <property type="protein sequence ID" value="ACRNAN_scaffold5004.g20879.t1"/>
    <property type="gene ID" value="ACRNAN_scaffold5004.g20879"/>
</dbReference>
<feature type="signal peptide" evidence="1">
    <location>
        <begin position="1"/>
        <end position="20"/>
    </location>
</feature>
<keyword evidence="2" id="KW-1185">Reference proteome</keyword>
<dbReference type="Proteomes" id="UP000887540">
    <property type="component" value="Unplaced"/>
</dbReference>
<dbReference type="PANTHER" id="PTHR21325">
    <property type="entry name" value="PHOSPHOLIPASE B, PLB1"/>
    <property type="match status" value="1"/>
</dbReference>
<proteinExistence type="predicted"/>
<organism evidence="2 3">
    <name type="scientific">Acrobeloides nanus</name>
    <dbReference type="NCBI Taxonomy" id="290746"/>
    <lineage>
        <taxon>Eukaryota</taxon>
        <taxon>Metazoa</taxon>
        <taxon>Ecdysozoa</taxon>
        <taxon>Nematoda</taxon>
        <taxon>Chromadorea</taxon>
        <taxon>Rhabditida</taxon>
        <taxon>Tylenchina</taxon>
        <taxon>Cephalobomorpha</taxon>
        <taxon>Cephaloboidea</taxon>
        <taxon>Cephalobidae</taxon>
        <taxon>Acrobeloides</taxon>
    </lineage>
</organism>
<dbReference type="GO" id="GO:0004620">
    <property type="term" value="F:phospholipase activity"/>
    <property type="evidence" value="ECO:0007669"/>
    <property type="project" value="InterPro"/>
</dbReference>
<sequence>MFLFSFLLLSIFSVLPYSHADLGAPGYSCDPSVMAPSPSKPTSAHAVRPADINLVMAMGDSLTVIFLLYNRD</sequence>
<dbReference type="AlphaFoldDB" id="A0A914E1Q4"/>
<reference evidence="3" key="1">
    <citation type="submission" date="2022-11" db="UniProtKB">
        <authorList>
            <consortium name="WormBaseParasite"/>
        </authorList>
    </citation>
    <scope>IDENTIFICATION</scope>
</reference>
<accession>A0A914E1Q4</accession>
<evidence type="ECO:0000256" key="1">
    <source>
        <dbReference type="SAM" id="SignalP"/>
    </source>
</evidence>
<name>A0A914E1Q4_9BILA</name>
<evidence type="ECO:0000313" key="2">
    <source>
        <dbReference type="Proteomes" id="UP000887540"/>
    </source>
</evidence>
<evidence type="ECO:0000313" key="3">
    <source>
        <dbReference type="WBParaSite" id="ACRNAN_scaffold5004.g20879.t1"/>
    </source>
</evidence>
<dbReference type="InterPro" id="IPR038885">
    <property type="entry name" value="PLB1"/>
</dbReference>